<accession>A0A8S5T1L8</accession>
<reference evidence="1" key="1">
    <citation type="journal article" date="2021" name="Proc. Natl. Acad. Sci. U.S.A.">
        <title>A Catalog of Tens of Thousands of Viruses from Human Metagenomes Reveals Hidden Associations with Chronic Diseases.</title>
        <authorList>
            <person name="Tisza M.J."/>
            <person name="Buck C.B."/>
        </authorList>
    </citation>
    <scope>NUCLEOTIDE SEQUENCE</scope>
    <source>
        <strain evidence="1">Ct5ra14</strain>
    </source>
</reference>
<proteinExistence type="predicted"/>
<organism evidence="1">
    <name type="scientific">Myoviridae sp. ct5ra14</name>
    <dbReference type="NCBI Taxonomy" id="2827659"/>
    <lineage>
        <taxon>Viruses</taxon>
        <taxon>Duplodnaviria</taxon>
        <taxon>Heunggongvirae</taxon>
        <taxon>Uroviricota</taxon>
        <taxon>Caudoviricetes</taxon>
    </lineage>
</organism>
<protein>
    <submittedName>
        <fullName evidence="1">Uncharacterized protein</fullName>
    </submittedName>
</protein>
<dbReference type="EMBL" id="BK032730">
    <property type="protein sequence ID" value="DAF57213.1"/>
    <property type="molecule type" value="Genomic_DNA"/>
</dbReference>
<evidence type="ECO:0000313" key="1">
    <source>
        <dbReference type="EMBL" id="DAF57213.1"/>
    </source>
</evidence>
<name>A0A8S5T1L8_9CAUD</name>
<sequence length="130" mass="15521">MDKTMTEPMEFTEAVFQQVVGKYRIRVEFRNYWSPPMACWAQTFNSYFCEASDVYMDECYDYPWRPFIHSTGYSDDGKPIPITREAAAKAITNAYKELTLTPEERQARRERSEKIKREVRERLRKQGLIK</sequence>